<keyword evidence="2" id="KW-0472">Membrane</keyword>
<evidence type="ECO:0000256" key="2">
    <source>
        <dbReference type="SAM" id="Phobius"/>
    </source>
</evidence>
<gene>
    <name evidence="3" type="ORF">CVT25_001359</name>
</gene>
<feature type="compositionally biased region" description="Pro residues" evidence="1">
    <location>
        <begin position="202"/>
        <end position="214"/>
    </location>
</feature>
<feature type="transmembrane region" description="Helical" evidence="2">
    <location>
        <begin position="227"/>
        <end position="243"/>
    </location>
</feature>
<feature type="transmembrane region" description="Helical" evidence="2">
    <location>
        <begin position="338"/>
        <end position="366"/>
    </location>
</feature>
<dbReference type="Proteomes" id="UP000283269">
    <property type="component" value="Unassembled WGS sequence"/>
</dbReference>
<organism evidence="3 4">
    <name type="scientific">Psilocybe cyanescens</name>
    <dbReference type="NCBI Taxonomy" id="93625"/>
    <lineage>
        <taxon>Eukaryota</taxon>
        <taxon>Fungi</taxon>
        <taxon>Dikarya</taxon>
        <taxon>Basidiomycota</taxon>
        <taxon>Agaricomycotina</taxon>
        <taxon>Agaricomycetes</taxon>
        <taxon>Agaricomycetidae</taxon>
        <taxon>Agaricales</taxon>
        <taxon>Agaricineae</taxon>
        <taxon>Strophariaceae</taxon>
        <taxon>Psilocybe</taxon>
    </lineage>
</organism>
<comment type="caution">
    <text evidence="3">The sequence shown here is derived from an EMBL/GenBank/DDBJ whole genome shotgun (WGS) entry which is preliminary data.</text>
</comment>
<keyword evidence="2" id="KW-1133">Transmembrane helix</keyword>
<evidence type="ECO:0000313" key="3">
    <source>
        <dbReference type="EMBL" id="PPQ89275.1"/>
    </source>
</evidence>
<accession>A0A409XEV8</accession>
<proteinExistence type="predicted"/>
<feature type="transmembrane region" description="Helical" evidence="2">
    <location>
        <begin position="95"/>
        <end position="118"/>
    </location>
</feature>
<keyword evidence="2" id="KW-0812">Transmembrane</keyword>
<evidence type="ECO:0000313" key="4">
    <source>
        <dbReference type="Proteomes" id="UP000283269"/>
    </source>
</evidence>
<dbReference type="EMBL" id="NHYD01001917">
    <property type="protein sequence ID" value="PPQ89275.1"/>
    <property type="molecule type" value="Genomic_DNA"/>
</dbReference>
<reference evidence="3 4" key="1">
    <citation type="journal article" date="2018" name="Evol. Lett.">
        <title>Horizontal gene cluster transfer increased hallucinogenic mushroom diversity.</title>
        <authorList>
            <person name="Reynolds H.T."/>
            <person name="Vijayakumar V."/>
            <person name="Gluck-Thaler E."/>
            <person name="Korotkin H.B."/>
            <person name="Matheny P.B."/>
            <person name="Slot J.C."/>
        </authorList>
    </citation>
    <scope>NUCLEOTIDE SEQUENCE [LARGE SCALE GENOMIC DNA]</scope>
    <source>
        <strain evidence="3 4">2631</strain>
    </source>
</reference>
<keyword evidence="4" id="KW-1185">Reference proteome</keyword>
<feature type="region of interest" description="Disordered" evidence="1">
    <location>
        <begin position="195"/>
        <end position="218"/>
    </location>
</feature>
<sequence>MDVSKLVVKIVFGAGLAFLVRLTENRIGYQFHFPKSIGGPPLRDDIAPCYYPRILEDLTPLVFETKLPAVQVSREAFNLTARHDGAQLELFQNEYVMAGFIGVLICSLLAIITATLMLSSSHKSKQQLETQPLASRRHLRAFTLGKEASLYTVLAGSSDSSRQPRDHSPSLPGGYPGHFDIAPGSEDRDINDFRNYPFSRWGPPPPPPPPPPPMYTSSMSFDDNRNVNWLSLLLLLPVLMFILKRLGRVLARYTTNKRDTSSTELRIRPATSVGTCANVIPLYGRKAPTRSRFVEAARNSSIGRYITTFVGVTNPIPPSHLMGAIISGVRLLRRILKVMILITFLLHSCVLYMVPLITVCVAWYYLPDMILSLLLGTEKRRVRTSNAFHNEMGNCRQNTVEKGDDLEDVETTIYRKPQESPAYMWVGRHSSIHWTDWASSTSFYDSTSLCLE</sequence>
<dbReference type="OrthoDB" id="10649878at2759"/>
<evidence type="ECO:0000256" key="1">
    <source>
        <dbReference type="SAM" id="MobiDB-lite"/>
    </source>
</evidence>
<dbReference type="InParanoid" id="A0A409XEV8"/>
<dbReference type="AlphaFoldDB" id="A0A409XEV8"/>
<name>A0A409XEV8_PSICY</name>
<dbReference type="SUPFAM" id="SSF101447">
    <property type="entry name" value="Formin homology 2 domain (FH2 domain)"/>
    <property type="match status" value="1"/>
</dbReference>
<protein>
    <submittedName>
        <fullName evidence="3">Uncharacterized protein</fullName>
    </submittedName>
</protein>
<feature type="region of interest" description="Disordered" evidence="1">
    <location>
        <begin position="155"/>
        <end position="181"/>
    </location>
</feature>